<feature type="chain" id="PRO_5021186394" description="Phosphatidylinositol diacylglycerol-lyase" evidence="1">
    <location>
        <begin position="25"/>
        <end position="177"/>
    </location>
</feature>
<dbReference type="EMBL" id="VFSS01000001">
    <property type="protein sequence ID" value="TPE58092.1"/>
    <property type="molecule type" value="Genomic_DNA"/>
</dbReference>
<evidence type="ECO:0000313" key="2">
    <source>
        <dbReference type="EMBL" id="TPE58092.1"/>
    </source>
</evidence>
<dbReference type="Proteomes" id="UP000319776">
    <property type="component" value="Unassembled WGS sequence"/>
</dbReference>
<evidence type="ECO:0008006" key="4">
    <source>
        <dbReference type="Google" id="ProtNLM"/>
    </source>
</evidence>
<dbReference type="PROSITE" id="PS50007">
    <property type="entry name" value="PIPLC_X_DOMAIN"/>
    <property type="match status" value="1"/>
</dbReference>
<name>A0A501XC59_9BACT</name>
<sequence>MKRKLLKTLLTPVAFITTATPAFLISAGSNVSVNNTTYWEDSNLAYYDNDSKSDSNALADLNNYLAPKWMKDVNDKKLLFNMSIPSTHDSGTWLINNAFQRPLARTQTMPIYDQLNLGIRGLDIRLDANLRVRHGISETPYRFDTALADVTKFLDNNPSEVVVIRVKDKTLMSIIKL</sequence>
<dbReference type="RefSeq" id="WP_140781065.1">
    <property type="nucleotide sequence ID" value="NZ_VFSS01000001.1"/>
</dbReference>
<dbReference type="GO" id="GO:0006629">
    <property type="term" value="P:lipid metabolic process"/>
    <property type="evidence" value="ECO:0007669"/>
    <property type="project" value="InterPro"/>
</dbReference>
<dbReference type="InterPro" id="IPR017946">
    <property type="entry name" value="PLC-like_Pdiesterase_TIM-brl"/>
</dbReference>
<dbReference type="AlphaFoldDB" id="A0A501XC59"/>
<dbReference type="GO" id="GO:0008081">
    <property type="term" value="F:phosphoric diester hydrolase activity"/>
    <property type="evidence" value="ECO:0007669"/>
    <property type="project" value="InterPro"/>
</dbReference>
<accession>A0A501XC59</accession>
<organism evidence="2 3">
    <name type="scientific">[Mycoplasma] falconis</name>
    <dbReference type="NCBI Taxonomy" id="92403"/>
    <lineage>
        <taxon>Bacteria</taxon>
        <taxon>Bacillati</taxon>
        <taxon>Mycoplasmatota</taxon>
        <taxon>Mycoplasmoidales</taxon>
        <taxon>Metamycoplasmataceae</taxon>
        <taxon>Metamycoplasma</taxon>
    </lineage>
</organism>
<reference evidence="2 3" key="1">
    <citation type="submission" date="2019-06" db="EMBL/GenBank/DDBJ databases">
        <title>Mycoplasma falconis type strain whole genome sequence.</title>
        <authorList>
            <person name="Spergser J."/>
        </authorList>
    </citation>
    <scope>NUCLEOTIDE SEQUENCE [LARGE SCALE GENOMIC DNA]</scope>
    <source>
        <strain evidence="2 3">ATCC 51372</strain>
    </source>
</reference>
<proteinExistence type="predicted"/>
<dbReference type="InterPro" id="IPR051057">
    <property type="entry name" value="PI-PLC_domain"/>
</dbReference>
<dbReference type="PANTHER" id="PTHR13593:SF113">
    <property type="entry name" value="SI:DKEY-266F7.9"/>
    <property type="match status" value="1"/>
</dbReference>
<gene>
    <name evidence="2" type="ORF">FJO69_00595</name>
</gene>
<evidence type="ECO:0000256" key="1">
    <source>
        <dbReference type="SAM" id="SignalP"/>
    </source>
</evidence>
<protein>
    <recommendedName>
        <fullName evidence="4">Phosphatidylinositol diacylglycerol-lyase</fullName>
    </recommendedName>
</protein>
<dbReference type="SUPFAM" id="SSF51695">
    <property type="entry name" value="PLC-like phosphodiesterases"/>
    <property type="match status" value="1"/>
</dbReference>
<evidence type="ECO:0000313" key="3">
    <source>
        <dbReference type="Proteomes" id="UP000319776"/>
    </source>
</evidence>
<dbReference type="OrthoDB" id="393755at2"/>
<keyword evidence="1" id="KW-0732">Signal</keyword>
<comment type="caution">
    <text evidence="2">The sequence shown here is derived from an EMBL/GenBank/DDBJ whole genome shotgun (WGS) entry which is preliminary data.</text>
</comment>
<keyword evidence="3" id="KW-1185">Reference proteome</keyword>
<dbReference type="Gene3D" id="3.20.20.190">
    <property type="entry name" value="Phosphatidylinositol (PI) phosphodiesterase"/>
    <property type="match status" value="1"/>
</dbReference>
<dbReference type="PANTHER" id="PTHR13593">
    <property type="match status" value="1"/>
</dbReference>
<feature type="signal peptide" evidence="1">
    <location>
        <begin position="1"/>
        <end position="24"/>
    </location>
</feature>